<keyword evidence="3" id="KW-1185">Reference proteome</keyword>
<evidence type="ECO:0000313" key="2">
    <source>
        <dbReference type="EMBL" id="ETI31405.1"/>
    </source>
</evidence>
<proteinExistence type="predicted"/>
<dbReference type="HOGENOM" id="CLU_2929951_0_0_1"/>
<reference evidence="2 3" key="1">
    <citation type="submission" date="2013-11" db="EMBL/GenBank/DDBJ databases">
        <title>The Genome Sequence of Phytophthora parasitica P1569.</title>
        <authorList>
            <consortium name="The Broad Institute Genomics Platform"/>
            <person name="Russ C."/>
            <person name="Tyler B."/>
            <person name="Panabieres F."/>
            <person name="Shan W."/>
            <person name="Tripathy S."/>
            <person name="Grunwald N."/>
            <person name="Machado M."/>
            <person name="Johnson C.S."/>
            <person name="Arredondo F."/>
            <person name="Hong C."/>
            <person name="Coffey M."/>
            <person name="Young S.K."/>
            <person name="Zeng Q."/>
            <person name="Gargeya S."/>
            <person name="Fitzgerald M."/>
            <person name="Abouelleil A."/>
            <person name="Alvarado L."/>
            <person name="Chapman S.B."/>
            <person name="Gainer-Dewar J."/>
            <person name="Goldberg J."/>
            <person name="Griggs A."/>
            <person name="Gujja S."/>
            <person name="Hansen M."/>
            <person name="Howarth C."/>
            <person name="Imamovic A."/>
            <person name="Ireland A."/>
            <person name="Larimer J."/>
            <person name="McCowan C."/>
            <person name="Murphy C."/>
            <person name="Pearson M."/>
            <person name="Poon T.W."/>
            <person name="Priest M."/>
            <person name="Roberts A."/>
            <person name="Saif S."/>
            <person name="Shea T."/>
            <person name="Sykes S."/>
            <person name="Wortman J."/>
            <person name="Nusbaum C."/>
            <person name="Birren B."/>
        </authorList>
    </citation>
    <scope>NUCLEOTIDE SEQUENCE [LARGE SCALE GENOMIC DNA]</scope>
    <source>
        <strain evidence="2 3">P1569</strain>
    </source>
</reference>
<feature type="compositionally biased region" description="Polar residues" evidence="1">
    <location>
        <begin position="1"/>
        <end position="19"/>
    </location>
</feature>
<evidence type="ECO:0000313" key="3">
    <source>
        <dbReference type="Proteomes" id="UP000018721"/>
    </source>
</evidence>
<dbReference type="AlphaFoldDB" id="V9DX07"/>
<dbReference type="Proteomes" id="UP000018721">
    <property type="component" value="Unassembled WGS sequence"/>
</dbReference>
<feature type="non-terminal residue" evidence="2">
    <location>
        <position position="1"/>
    </location>
</feature>
<feature type="region of interest" description="Disordered" evidence="1">
    <location>
        <begin position="1"/>
        <end position="29"/>
    </location>
</feature>
<comment type="caution">
    <text evidence="2">The sequence shown here is derived from an EMBL/GenBank/DDBJ whole genome shotgun (WGS) entry which is preliminary data.</text>
</comment>
<protein>
    <submittedName>
        <fullName evidence="2">Uncharacterized protein</fullName>
    </submittedName>
</protein>
<gene>
    <name evidence="2" type="ORF">F443_21623</name>
</gene>
<evidence type="ECO:0000256" key="1">
    <source>
        <dbReference type="SAM" id="MobiDB-lite"/>
    </source>
</evidence>
<dbReference type="EMBL" id="ANIZ01003779">
    <property type="protein sequence ID" value="ETI31405.1"/>
    <property type="molecule type" value="Genomic_DNA"/>
</dbReference>
<organism evidence="2 3">
    <name type="scientific">Phytophthora nicotianae P1569</name>
    <dbReference type="NCBI Taxonomy" id="1317065"/>
    <lineage>
        <taxon>Eukaryota</taxon>
        <taxon>Sar</taxon>
        <taxon>Stramenopiles</taxon>
        <taxon>Oomycota</taxon>
        <taxon>Peronosporomycetes</taxon>
        <taxon>Peronosporales</taxon>
        <taxon>Peronosporaceae</taxon>
        <taxon>Phytophthora</taxon>
    </lineage>
</organism>
<accession>V9DX07</accession>
<name>V9DX07_PHYNI</name>
<sequence>TGQSLSSAIDVSSPQSSSGKRVAPGDSVARPPAVRHRVIPIISVNVRAVLPQWHLKLPRVL</sequence>